<dbReference type="EMBL" id="JAANIU010014790">
    <property type="protein sequence ID" value="KAG1529547.1"/>
    <property type="molecule type" value="Genomic_DNA"/>
</dbReference>
<evidence type="ECO:0000313" key="2">
    <source>
        <dbReference type="Proteomes" id="UP000740926"/>
    </source>
</evidence>
<gene>
    <name evidence="1" type="ORF">G6F50_017924</name>
</gene>
<dbReference type="Proteomes" id="UP000740926">
    <property type="component" value="Unassembled WGS sequence"/>
</dbReference>
<name>A0A9P6XNP8_9FUNG</name>
<comment type="caution">
    <text evidence="1">The sequence shown here is derived from an EMBL/GenBank/DDBJ whole genome shotgun (WGS) entry which is preliminary data.</text>
</comment>
<accession>A0A9P6XNP8</accession>
<sequence length="81" mass="8796">MPAAARTAGWKATSRTPATAAGAAVNCRMRATIEAHAGQRPALPSVDPRHAWILLNACDCWWSPGRCRRPGSSTARLQDRW</sequence>
<protein>
    <submittedName>
        <fullName evidence="1">Uncharacterized protein</fullName>
    </submittedName>
</protein>
<proteinExistence type="predicted"/>
<reference evidence="1 2" key="1">
    <citation type="journal article" date="2020" name="Microb. Genom.">
        <title>Genetic diversity of clinical and environmental Mucorales isolates obtained from an investigation of mucormycosis cases among solid organ transplant recipients.</title>
        <authorList>
            <person name="Nguyen M.H."/>
            <person name="Kaul D."/>
            <person name="Muto C."/>
            <person name="Cheng S.J."/>
            <person name="Richter R.A."/>
            <person name="Bruno V.M."/>
            <person name="Liu G."/>
            <person name="Beyhan S."/>
            <person name="Sundermann A.J."/>
            <person name="Mounaud S."/>
            <person name="Pasculle A.W."/>
            <person name="Nierman W.C."/>
            <person name="Driscoll E."/>
            <person name="Cumbie R."/>
            <person name="Clancy C.J."/>
            <person name="Dupont C.L."/>
        </authorList>
    </citation>
    <scope>NUCLEOTIDE SEQUENCE [LARGE SCALE GENOMIC DNA]</scope>
    <source>
        <strain evidence="1 2">GL24</strain>
    </source>
</reference>
<evidence type="ECO:0000313" key="1">
    <source>
        <dbReference type="EMBL" id="KAG1529547.1"/>
    </source>
</evidence>
<dbReference type="AlphaFoldDB" id="A0A9P6XNP8"/>
<keyword evidence="2" id="KW-1185">Reference proteome</keyword>
<organism evidence="1 2">
    <name type="scientific">Rhizopus delemar</name>
    <dbReference type="NCBI Taxonomy" id="936053"/>
    <lineage>
        <taxon>Eukaryota</taxon>
        <taxon>Fungi</taxon>
        <taxon>Fungi incertae sedis</taxon>
        <taxon>Mucoromycota</taxon>
        <taxon>Mucoromycotina</taxon>
        <taxon>Mucoromycetes</taxon>
        <taxon>Mucorales</taxon>
        <taxon>Mucorineae</taxon>
        <taxon>Rhizopodaceae</taxon>
        <taxon>Rhizopus</taxon>
    </lineage>
</organism>